<dbReference type="EMBL" id="JAXOVC010000003">
    <property type="protein sequence ID" value="KAK4503481.1"/>
    <property type="molecule type" value="Genomic_DNA"/>
</dbReference>
<sequence length="342" mass="37909">MDTISPGTWLYRQLGLLTGCVIDCLQNVKGPTWASVLQVEEQMDRIKAQLPDKYLDLDDIRACADLSDKYTRLYRLIHFHQLRAHIHLPFLLRSAGSEKYRFNRESCIEDCRRLLEAYLEIFDTDPAVAAFGTVLNFTAFVAAVIVLMGVACYQEAPHRRADNDWRMLYRVVDAIKHGGTTSIAGLICRKCHAALEQLLSSAHFTDPSEMPKRVVLPYFGTLVITKPVSQTTTPSQATDEPNQSAEPRPIMEIPNPQMTAAPSMPFNVSMDGLAMSTDMPMYGQNGGPAMSFAYNGPFLPAGDSAWSGSLPVTGSGFSWFDDFDMGADWSWLTADLPPIVGT</sequence>
<evidence type="ECO:0000256" key="5">
    <source>
        <dbReference type="SAM" id="Phobius"/>
    </source>
</evidence>
<keyword evidence="3" id="KW-0539">Nucleus</keyword>
<dbReference type="PANTHER" id="PTHR47840">
    <property type="entry name" value="ZN(II)2CYS6 TRANSCRIPTION FACTOR (EUROFUNG)-RELATED"/>
    <property type="match status" value="1"/>
</dbReference>
<proteinExistence type="predicted"/>
<accession>A0ABR0EQV2</accession>
<keyword evidence="5" id="KW-0812">Transmembrane</keyword>
<evidence type="ECO:0000256" key="1">
    <source>
        <dbReference type="ARBA" id="ARBA00023015"/>
    </source>
</evidence>
<evidence type="ECO:0000256" key="3">
    <source>
        <dbReference type="ARBA" id="ARBA00023242"/>
    </source>
</evidence>
<keyword evidence="5" id="KW-0472">Membrane</keyword>
<gene>
    <name evidence="6" type="ORF">PRZ48_004396</name>
</gene>
<organism evidence="6 7">
    <name type="scientific">Zasmidium cellare</name>
    <name type="common">Wine cellar mold</name>
    <name type="synonym">Racodium cellare</name>
    <dbReference type="NCBI Taxonomy" id="395010"/>
    <lineage>
        <taxon>Eukaryota</taxon>
        <taxon>Fungi</taxon>
        <taxon>Dikarya</taxon>
        <taxon>Ascomycota</taxon>
        <taxon>Pezizomycotina</taxon>
        <taxon>Dothideomycetes</taxon>
        <taxon>Dothideomycetidae</taxon>
        <taxon>Mycosphaerellales</taxon>
        <taxon>Mycosphaerellaceae</taxon>
        <taxon>Zasmidium</taxon>
    </lineage>
</organism>
<feature type="compositionally biased region" description="Polar residues" evidence="4">
    <location>
        <begin position="229"/>
        <end position="245"/>
    </location>
</feature>
<evidence type="ECO:0000313" key="6">
    <source>
        <dbReference type="EMBL" id="KAK4503481.1"/>
    </source>
</evidence>
<evidence type="ECO:0000313" key="7">
    <source>
        <dbReference type="Proteomes" id="UP001305779"/>
    </source>
</evidence>
<keyword evidence="5" id="KW-1133">Transmembrane helix</keyword>
<name>A0ABR0EQV2_ZASCE</name>
<comment type="caution">
    <text evidence="6">The sequence shown here is derived from an EMBL/GenBank/DDBJ whole genome shotgun (WGS) entry which is preliminary data.</text>
</comment>
<reference evidence="6 7" key="1">
    <citation type="journal article" date="2023" name="G3 (Bethesda)">
        <title>A chromosome-level genome assembly of Zasmidium syzygii isolated from banana leaves.</title>
        <authorList>
            <person name="van Westerhoven A.C."/>
            <person name="Mehrabi R."/>
            <person name="Talebi R."/>
            <person name="Steentjes M.B.F."/>
            <person name="Corcolon B."/>
            <person name="Chong P.A."/>
            <person name="Kema G.H.J."/>
            <person name="Seidl M.F."/>
        </authorList>
    </citation>
    <scope>NUCLEOTIDE SEQUENCE [LARGE SCALE GENOMIC DNA]</scope>
    <source>
        <strain evidence="6 7">P124</strain>
    </source>
</reference>
<feature type="transmembrane region" description="Helical" evidence="5">
    <location>
        <begin position="128"/>
        <end position="153"/>
    </location>
</feature>
<feature type="region of interest" description="Disordered" evidence="4">
    <location>
        <begin position="229"/>
        <end position="250"/>
    </location>
</feature>
<keyword evidence="7" id="KW-1185">Reference proteome</keyword>
<keyword evidence="2" id="KW-0804">Transcription</keyword>
<protein>
    <submittedName>
        <fullName evidence="6">Uncharacterized protein</fullName>
    </submittedName>
</protein>
<dbReference type="PANTHER" id="PTHR47840:SF1">
    <property type="entry name" value="ZN(II)2CYS6 TRANSCRIPTION FACTOR (EUROFUNG)"/>
    <property type="match status" value="1"/>
</dbReference>
<dbReference type="Proteomes" id="UP001305779">
    <property type="component" value="Unassembled WGS sequence"/>
</dbReference>
<evidence type="ECO:0000256" key="4">
    <source>
        <dbReference type="SAM" id="MobiDB-lite"/>
    </source>
</evidence>
<dbReference type="CDD" id="cd12148">
    <property type="entry name" value="fungal_TF_MHR"/>
    <property type="match status" value="1"/>
</dbReference>
<keyword evidence="1" id="KW-0805">Transcription regulation</keyword>
<evidence type="ECO:0000256" key="2">
    <source>
        <dbReference type="ARBA" id="ARBA00023163"/>
    </source>
</evidence>